<dbReference type="Gene3D" id="1.10.1740.10">
    <property type="match status" value="1"/>
</dbReference>
<name>A0AAW9R582_9GAMM</name>
<reference evidence="2 3" key="1">
    <citation type="journal article" date="2016" name="Antonie Van Leeuwenhoek">
        <title>Denitratimonas tolerans gen. nov., sp. nov., a denitrifying bacterium isolated from a bioreactor for tannery wastewater treatment.</title>
        <authorList>
            <person name="Han S.I."/>
            <person name="Kim J.O."/>
            <person name="Lee Y.R."/>
            <person name="Ekpeghere K.I."/>
            <person name="Koh S.C."/>
            <person name="Whang K.S."/>
        </authorList>
    </citation>
    <scope>NUCLEOTIDE SEQUENCE [LARGE SCALE GENOMIC DNA]</scope>
    <source>
        <strain evidence="2 3">KACC 17565</strain>
    </source>
</reference>
<dbReference type="SUPFAM" id="SSF88946">
    <property type="entry name" value="Sigma2 domain of RNA polymerase sigma factors"/>
    <property type="match status" value="1"/>
</dbReference>
<dbReference type="InterPro" id="IPR053812">
    <property type="entry name" value="HTH_Sigma70_ECF-like"/>
</dbReference>
<dbReference type="Gene3D" id="1.10.10.10">
    <property type="entry name" value="Winged helix-like DNA-binding domain superfamily/Winged helix DNA-binding domain"/>
    <property type="match status" value="1"/>
</dbReference>
<dbReference type="Proteomes" id="UP001364472">
    <property type="component" value="Unassembled WGS sequence"/>
</dbReference>
<comment type="caution">
    <text evidence="2">The sequence shown here is derived from an EMBL/GenBank/DDBJ whole genome shotgun (WGS) entry which is preliminary data.</text>
</comment>
<evidence type="ECO:0000313" key="3">
    <source>
        <dbReference type="Proteomes" id="UP001364472"/>
    </source>
</evidence>
<sequence length="189" mass="21151">MDTTLLIAAARSGDKIAEARLFDSVYADLHRMAQHHLLRSGTDIAHAQSLVHEVYLRMARGDDAPNDRRHFFALASRAMRQIVIDHVRKRGAAKRGEGVAPLSLDDVREPALTAVLAGQDDELLSLDAALQRLEHFDESLARLVELHFFGGLGFVEMTTVLDRSERSLKRDWRKAKAFLYRDLAHATAG</sequence>
<evidence type="ECO:0000259" key="1">
    <source>
        <dbReference type="Pfam" id="PF07638"/>
    </source>
</evidence>
<dbReference type="InterPro" id="IPR013325">
    <property type="entry name" value="RNA_pol_sigma_r2"/>
</dbReference>
<dbReference type="InterPro" id="IPR011517">
    <property type="entry name" value="RNA_pol_sigma70_ECF-like"/>
</dbReference>
<dbReference type="EMBL" id="JBBDHC010000006">
    <property type="protein sequence ID" value="MEJ1249109.1"/>
    <property type="molecule type" value="Genomic_DNA"/>
</dbReference>
<protein>
    <submittedName>
        <fullName evidence="2">ECF-type sigma factor</fullName>
    </submittedName>
</protein>
<dbReference type="GO" id="GO:0003700">
    <property type="term" value="F:DNA-binding transcription factor activity"/>
    <property type="evidence" value="ECO:0007669"/>
    <property type="project" value="InterPro"/>
</dbReference>
<feature type="domain" description="RNA polymerase sigma-70 ECF-like HTH" evidence="1">
    <location>
        <begin position="3"/>
        <end position="183"/>
    </location>
</feature>
<dbReference type="InterPro" id="IPR036388">
    <property type="entry name" value="WH-like_DNA-bd_sf"/>
</dbReference>
<dbReference type="GO" id="GO:0006352">
    <property type="term" value="P:DNA-templated transcription initiation"/>
    <property type="evidence" value="ECO:0007669"/>
    <property type="project" value="InterPro"/>
</dbReference>
<organism evidence="2 3">
    <name type="scientific">Denitratimonas tolerans</name>
    <dbReference type="NCBI Taxonomy" id="1338420"/>
    <lineage>
        <taxon>Bacteria</taxon>
        <taxon>Pseudomonadati</taxon>
        <taxon>Pseudomonadota</taxon>
        <taxon>Gammaproteobacteria</taxon>
        <taxon>Lysobacterales</taxon>
        <taxon>Lysobacteraceae</taxon>
        <taxon>Denitratimonas</taxon>
    </lineage>
</organism>
<dbReference type="RefSeq" id="WP_337334826.1">
    <property type="nucleotide sequence ID" value="NZ_JBBDHC010000006.1"/>
</dbReference>
<accession>A0AAW9R582</accession>
<keyword evidence="3" id="KW-1185">Reference proteome</keyword>
<dbReference type="AlphaFoldDB" id="A0AAW9R582"/>
<proteinExistence type="predicted"/>
<dbReference type="NCBIfam" id="TIGR02999">
    <property type="entry name" value="Sig-70_X6"/>
    <property type="match status" value="1"/>
</dbReference>
<dbReference type="Pfam" id="PF07638">
    <property type="entry name" value="Sigma70_ECF"/>
    <property type="match status" value="1"/>
</dbReference>
<evidence type="ECO:0000313" key="2">
    <source>
        <dbReference type="EMBL" id="MEJ1249109.1"/>
    </source>
</evidence>
<gene>
    <name evidence="2" type="ORF">WB794_05415</name>
</gene>